<dbReference type="STRING" id="237679.SAMN04488072_11939"/>
<evidence type="ECO:0000256" key="1">
    <source>
        <dbReference type="ARBA" id="ARBA00022723"/>
    </source>
</evidence>
<evidence type="ECO:0000259" key="2">
    <source>
        <dbReference type="Pfam" id="PF07883"/>
    </source>
</evidence>
<dbReference type="PANTHER" id="PTHR35848:SF6">
    <property type="entry name" value="CUPIN TYPE-2 DOMAIN-CONTAINING PROTEIN"/>
    <property type="match status" value="1"/>
</dbReference>
<accession>A0A1I1AEB4</accession>
<keyword evidence="4" id="KW-1185">Reference proteome</keyword>
<dbReference type="SUPFAM" id="SSF51182">
    <property type="entry name" value="RmlC-like cupins"/>
    <property type="match status" value="1"/>
</dbReference>
<dbReference type="InterPro" id="IPR014710">
    <property type="entry name" value="RmlC-like_jellyroll"/>
</dbReference>
<dbReference type="InterPro" id="IPR013096">
    <property type="entry name" value="Cupin_2"/>
</dbReference>
<dbReference type="Proteomes" id="UP000198642">
    <property type="component" value="Unassembled WGS sequence"/>
</dbReference>
<protein>
    <submittedName>
        <fullName evidence="3">Uncharacterized protein, RmlC-like cupin domain</fullName>
    </submittedName>
</protein>
<reference evidence="3 4" key="1">
    <citation type="submission" date="2016-10" db="EMBL/GenBank/DDBJ databases">
        <authorList>
            <person name="de Groot N.N."/>
        </authorList>
    </citation>
    <scope>NUCLEOTIDE SEQUENCE [LARGE SCALE GENOMIC DNA]</scope>
    <source>
        <strain evidence="3 4">CGMCC 1.3702</strain>
    </source>
</reference>
<dbReference type="InterPro" id="IPR011051">
    <property type="entry name" value="RmlC_Cupin_sf"/>
</dbReference>
<gene>
    <name evidence="3" type="ORF">SAMN04488072_11939</name>
</gene>
<dbReference type="AlphaFoldDB" id="A0A1I1AEB4"/>
<dbReference type="Pfam" id="PF07883">
    <property type="entry name" value="Cupin_2"/>
    <property type="match status" value="1"/>
</dbReference>
<dbReference type="GO" id="GO:0046872">
    <property type="term" value="F:metal ion binding"/>
    <property type="evidence" value="ECO:0007669"/>
    <property type="project" value="UniProtKB-KW"/>
</dbReference>
<proteinExistence type="predicted"/>
<organism evidence="3 4">
    <name type="scientific">Lentibacillus halodurans</name>
    <dbReference type="NCBI Taxonomy" id="237679"/>
    <lineage>
        <taxon>Bacteria</taxon>
        <taxon>Bacillati</taxon>
        <taxon>Bacillota</taxon>
        <taxon>Bacilli</taxon>
        <taxon>Bacillales</taxon>
        <taxon>Bacillaceae</taxon>
        <taxon>Lentibacillus</taxon>
    </lineage>
</organism>
<feature type="domain" description="Cupin type-2" evidence="2">
    <location>
        <begin position="44"/>
        <end position="113"/>
    </location>
</feature>
<name>A0A1I1AEB4_9BACI</name>
<keyword evidence="1" id="KW-0479">Metal-binding</keyword>
<dbReference type="InterPro" id="IPR051610">
    <property type="entry name" value="GPI/OXD"/>
</dbReference>
<dbReference type="PANTHER" id="PTHR35848">
    <property type="entry name" value="OXALATE-BINDING PROTEIN"/>
    <property type="match status" value="1"/>
</dbReference>
<dbReference type="RefSeq" id="WP_090241153.1">
    <property type="nucleotide sequence ID" value="NZ_FOJW01000019.1"/>
</dbReference>
<sequence length="147" mass="16852">MEDQLYRPFINKYNEVEPFEIDSGVYFHNMVTKEMGARSILTGLATFDPGAGLPCHVHNVEESVTILEGESFCDVAGDRSFVRKFDTSFIPPDIPHRFVNASKTEKLVILWVYSQVNNSLEFVDVKRIIVESDRCMLSKHEKKSYIT</sequence>
<evidence type="ECO:0000313" key="4">
    <source>
        <dbReference type="Proteomes" id="UP000198642"/>
    </source>
</evidence>
<dbReference type="Gene3D" id="2.60.120.10">
    <property type="entry name" value="Jelly Rolls"/>
    <property type="match status" value="1"/>
</dbReference>
<evidence type="ECO:0000313" key="3">
    <source>
        <dbReference type="EMBL" id="SFB36297.1"/>
    </source>
</evidence>
<dbReference type="OrthoDB" id="2620172at2"/>
<dbReference type="EMBL" id="FOJW01000019">
    <property type="protein sequence ID" value="SFB36297.1"/>
    <property type="molecule type" value="Genomic_DNA"/>
</dbReference>